<dbReference type="EMBL" id="RSED01000022">
    <property type="protein sequence ID" value="RRS02473.1"/>
    <property type="molecule type" value="Genomic_DNA"/>
</dbReference>
<dbReference type="SUPFAM" id="SSF52540">
    <property type="entry name" value="P-loop containing nucleoside triphosphate hydrolases"/>
    <property type="match status" value="1"/>
</dbReference>
<feature type="transmembrane region" description="Helical" evidence="8">
    <location>
        <begin position="303"/>
        <end position="324"/>
    </location>
</feature>
<keyword evidence="7 8" id="KW-0472">Membrane</keyword>
<organism evidence="12 13">
    <name type="scientific">Aquabacterium soli</name>
    <dbReference type="NCBI Taxonomy" id="2493092"/>
    <lineage>
        <taxon>Bacteria</taxon>
        <taxon>Pseudomonadati</taxon>
        <taxon>Pseudomonadota</taxon>
        <taxon>Betaproteobacteria</taxon>
        <taxon>Burkholderiales</taxon>
        <taxon>Aquabacterium</taxon>
    </lineage>
</organism>
<dbReference type="SMART" id="SM00382">
    <property type="entry name" value="AAA"/>
    <property type="match status" value="1"/>
</dbReference>
<keyword evidence="13" id="KW-1185">Reference proteome</keyword>
<dbReference type="Pfam" id="PF03412">
    <property type="entry name" value="Peptidase_C39"/>
    <property type="match status" value="1"/>
</dbReference>
<evidence type="ECO:0000256" key="6">
    <source>
        <dbReference type="ARBA" id="ARBA00022989"/>
    </source>
</evidence>
<feature type="domain" description="Peptidase C39" evidence="11">
    <location>
        <begin position="21"/>
        <end position="140"/>
    </location>
</feature>
<evidence type="ECO:0000256" key="7">
    <source>
        <dbReference type="ARBA" id="ARBA00023136"/>
    </source>
</evidence>
<dbReference type="GO" id="GO:0008234">
    <property type="term" value="F:cysteine-type peptidase activity"/>
    <property type="evidence" value="ECO:0007669"/>
    <property type="project" value="InterPro"/>
</dbReference>
<feature type="transmembrane region" description="Helical" evidence="8">
    <location>
        <begin position="231"/>
        <end position="253"/>
    </location>
</feature>
<dbReference type="InterPro" id="IPR003439">
    <property type="entry name" value="ABC_transporter-like_ATP-bd"/>
</dbReference>
<evidence type="ECO:0000256" key="4">
    <source>
        <dbReference type="ARBA" id="ARBA00022741"/>
    </source>
</evidence>
<dbReference type="InterPro" id="IPR003593">
    <property type="entry name" value="AAA+_ATPase"/>
</dbReference>
<dbReference type="RefSeq" id="WP_125245076.1">
    <property type="nucleotide sequence ID" value="NZ_RSED01000022.1"/>
</dbReference>
<evidence type="ECO:0000313" key="13">
    <source>
        <dbReference type="Proteomes" id="UP000269265"/>
    </source>
</evidence>
<comment type="caution">
    <text evidence="12">The sequence shown here is derived from an EMBL/GenBank/DDBJ whole genome shotgun (WGS) entry which is preliminary data.</text>
</comment>
<evidence type="ECO:0000256" key="5">
    <source>
        <dbReference type="ARBA" id="ARBA00022840"/>
    </source>
</evidence>
<dbReference type="GO" id="GO:0140359">
    <property type="term" value="F:ABC-type transporter activity"/>
    <property type="evidence" value="ECO:0007669"/>
    <property type="project" value="InterPro"/>
</dbReference>
<dbReference type="GO" id="GO:0006508">
    <property type="term" value="P:proteolysis"/>
    <property type="evidence" value="ECO:0007669"/>
    <property type="project" value="InterPro"/>
</dbReference>
<dbReference type="PROSITE" id="PS00211">
    <property type="entry name" value="ABC_TRANSPORTER_1"/>
    <property type="match status" value="1"/>
</dbReference>
<dbReference type="InterPro" id="IPR039421">
    <property type="entry name" value="Type_1_exporter"/>
</dbReference>
<dbReference type="Gene3D" id="1.20.1560.10">
    <property type="entry name" value="ABC transporter type 1, transmembrane domain"/>
    <property type="match status" value="1"/>
</dbReference>
<dbReference type="Gene3D" id="3.40.50.300">
    <property type="entry name" value="P-loop containing nucleotide triphosphate hydrolases"/>
    <property type="match status" value="1"/>
</dbReference>
<dbReference type="InterPro" id="IPR027417">
    <property type="entry name" value="P-loop_NTPase"/>
</dbReference>
<feature type="transmembrane region" description="Helical" evidence="8">
    <location>
        <begin position="174"/>
        <end position="195"/>
    </location>
</feature>
<accession>A0A3R8RZB6</accession>
<name>A0A3R8RZB6_9BURK</name>
<dbReference type="PROSITE" id="PS50929">
    <property type="entry name" value="ABC_TM1F"/>
    <property type="match status" value="1"/>
</dbReference>
<evidence type="ECO:0000259" key="11">
    <source>
        <dbReference type="PROSITE" id="PS50990"/>
    </source>
</evidence>
<dbReference type="OrthoDB" id="8554730at2"/>
<comment type="subcellular location">
    <subcellularLocation>
        <location evidence="1">Cell membrane</location>
        <topology evidence="1">Multi-pass membrane protein</topology>
    </subcellularLocation>
</comment>
<dbReference type="InterPro" id="IPR005074">
    <property type="entry name" value="Peptidase_C39"/>
</dbReference>
<dbReference type="GO" id="GO:0005524">
    <property type="term" value="F:ATP binding"/>
    <property type="evidence" value="ECO:0007669"/>
    <property type="project" value="UniProtKB-KW"/>
</dbReference>
<gene>
    <name evidence="12" type="ORF">EIP75_20605</name>
</gene>
<evidence type="ECO:0000313" key="12">
    <source>
        <dbReference type="EMBL" id="RRS02473.1"/>
    </source>
</evidence>
<dbReference type="GO" id="GO:0016887">
    <property type="term" value="F:ATP hydrolysis activity"/>
    <property type="evidence" value="ECO:0007669"/>
    <property type="project" value="InterPro"/>
</dbReference>
<dbReference type="PROSITE" id="PS50893">
    <property type="entry name" value="ABC_TRANSPORTER_2"/>
    <property type="match status" value="1"/>
</dbReference>
<dbReference type="CDD" id="cd02419">
    <property type="entry name" value="Peptidase_C39C"/>
    <property type="match status" value="1"/>
</dbReference>
<feature type="domain" description="ABC transmembrane type-1" evidence="10">
    <location>
        <begin position="174"/>
        <end position="453"/>
    </location>
</feature>
<dbReference type="PROSITE" id="PS50990">
    <property type="entry name" value="PEPTIDASE_C39"/>
    <property type="match status" value="1"/>
</dbReference>
<keyword evidence="2" id="KW-1003">Cell membrane</keyword>
<evidence type="ECO:0000256" key="3">
    <source>
        <dbReference type="ARBA" id="ARBA00022692"/>
    </source>
</evidence>
<dbReference type="Proteomes" id="UP000269265">
    <property type="component" value="Unassembled WGS sequence"/>
</dbReference>
<keyword evidence="6 8" id="KW-1133">Transmembrane helix</keyword>
<dbReference type="CDD" id="cd18567">
    <property type="entry name" value="ABC_6TM_CvaB_RaxB_like"/>
    <property type="match status" value="1"/>
</dbReference>
<evidence type="ECO:0000256" key="8">
    <source>
        <dbReference type="SAM" id="Phobius"/>
    </source>
</evidence>
<dbReference type="PANTHER" id="PTHR24221:SF606">
    <property type="entry name" value="COLICIN V SECRETION-PROCESSING ATP-BINDING PROTEIN"/>
    <property type="match status" value="1"/>
</dbReference>
<keyword evidence="3 8" id="KW-0812">Transmembrane</keyword>
<evidence type="ECO:0000259" key="10">
    <source>
        <dbReference type="PROSITE" id="PS50929"/>
    </source>
</evidence>
<dbReference type="Pfam" id="PF00664">
    <property type="entry name" value="ABC_membrane"/>
    <property type="match status" value="1"/>
</dbReference>
<dbReference type="InterPro" id="IPR011527">
    <property type="entry name" value="ABC1_TM_dom"/>
</dbReference>
<reference evidence="12 13" key="1">
    <citation type="submission" date="2018-12" db="EMBL/GenBank/DDBJ databases">
        <title>The whole draft genome of Aquabacterium sp. SJQ9.</title>
        <authorList>
            <person name="Sun L."/>
            <person name="Gao X."/>
            <person name="Chen W."/>
            <person name="Huang K."/>
        </authorList>
    </citation>
    <scope>NUCLEOTIDE SEQUENCE [LARGE SCALE GENOMIC DNA]</scope>
    <source>
        <strain evidence="12 13">SJQ9</strain>
    </source>
</reference>
<sequence length="737" mass="81017">MAVTTNLLSLWPRKRVPLILQSEAAECGLACLAMIASAHGHETDLLTLRRRFELSSRGATLARLMEIAEQLGFANRAVRLELDELPQLQVPCILHWDLNHFVVLVKADAQRITIHDPALGERTLAMKEVSPHFTGVALELSPSAAFQRKEDKTPFDLRVLFTGQHGLWRAFGQMALLSIVLEIFAILMPMLSQWIIDDVIVTRDTPLLAMLALATFLLAAMSLGTKLLRTWVVLGASLSWRVSSSANVFRYMLKLPLSYFDKRHTGDVLSRFGSVHEIQDTITNHLVEAVLDGVVSLVTLGLMFMYSPTLALIVLAVAVIQAIVRFAVFKPYRQAAEETIVREATAQTFLLETLRGVAAIKFFAKPNWRVGGWMNQQVALVNATVRQQRVSMFYQGVNGVVGAVEQALVLYLAASMILEGQFSIGMMVAFIAYKGQFLQRTGELLERVISLRLLKLQGERLADIVLSETETASSAQAAAGLRGDGPMTLELRNITFRYAADEEPVLDDVSLILRTGQAVAVVGPSGCGKSTLLKVLSGQVQPESGEVLLNGVPMARLGSEAFRSVLGTVFQDDQLFSCSIYDNIAMNDTEATPEKVMEAARLACVHDDIARMPMAYQTLVGGMGATLSGGQKQRVLLARALYKKPRFLLLDEYTSHLDFDTEHHVQQSINALGCGRFIITHRQHSLSPGDEVYMLWGGKLMKPAEFEQRLAASTAAMPHALRGEDPPSTQALQAPPA</sequence>
<feature type="domain" description="ABC transporter" evidence="9">
    <location>
        <begin position="489"/>
        <end position="722"/>
    </location>
</feature>
<evidence type="ECO:0000256" key="2">
    <source>
        <dbReference type="ARBA" id="ARBA00022475"/>
    </source>
</evidence>
<keyword evidence="5" id="KW-0067">ATP-binding</keyword>
<dbReference type="InterPro" id="IPR036640">
    <property type="entry name" value="ABC1_TM_sf"/>
</dbReference>
<dbReference type="SUPFAM" id="SSF90123">
    <property type="entry name" value="ABC transporter transmembrane region"/>
    <property type="match status" value="1"/>
</dbReference>
<dbReference type="AlphaFoldDB" id="A0A3R8RZB6"/>
<dbReference type="InterPro" id="IPR017871">
    <property type="entry name" value="ABC_transporter-like_CS"/>
</dbReference>
<dbReference type="Gene3D" id="3.90.70.10">
    <property type="entry name" value="Cysteine proteinases"/>
    <property type="match status" value="1"/>
</dbReference>
<feature type="transmembrane region" description="Helical" evidence="8">
    <location>
        <begin position="207"/>
        <end position="224"/>
    </location>
</feature>
<dbReference type="Pfam" id="PF00005">
    <property type="entry name" value="ABC_tran"/>
    <property type="match status" value="1"/>
</dbReference>
<dbReference type="InterPro" id="IPR033838">
    <property type="entry name" value="CvaB_peptidase"/>
</dbReference>
<proteinExistence type="predicted"/>
<dbReference type="GO" id="GO:0005886">
    <property type="term" value="C:plasma membrane"/>
    <property type="evidence" value="ECO:0007669"/>
    <property type="project" value="UniProtKB-SubCell"/>
</dbReference>
<evidence type="ECO:0000259" key="9">
    <source>
        <dbReference type="PROSITE" id="PS50893"/>
    </source>
</evidence>
<evidence type="ECO:0000256" key="1">
    <source>
        <dbReference type="ARBA" id="ARBA00004651"/>
    </source>
</evidence>
<keyword evidence="4" id="KW-0547">Nucleotide-binding</keyword>
<protein>
    <submittedName>
        <fullName evidence="12">Peptidase domain-containing ABC transporter</fullName>
    </submittedName>
</protein>
<dbReference type="GO" id="GO:0034040">
    <property type="term" value="F:ATPase-coupled lipid transmembrane transporter activity"/>
    <property type="evidence" value="ECO:0007669"/>
    <property type="project" value="TreeGrafter"/>
</dbReference>
<dbReference type="PANTHER" id="PTHR24221">
    <property type="entry name" value="ATP-BINDING CASSETTE SUB-FAMILY B"/>
    <property type="match status" value="1"/>
</dbReference>